<dbReference type="AlphaFoldDB" id="A0A9K3CUQ2"/>
<name>A0A9K3CUQ2_9EUKA</name>
<comment type="caution">
    <text evidence="1">The sequence shown here is derived from an EMBL/GenBank/DDBJ whole genome shotgun (WGS) entry which is preliminary data.</text>
</comment>
<proteinExistence type="predicted"/>
<evidence type="ECO:0000313" key="1">
    <source>
        <dbReference type="EMBL" id="GIQ82465.1"/>
    </source>
</evidence>
<keyword evidence="2" id="KW-1185">Reference proteome</keyword>
<sequence>MGMRPLTSVGQGSKTRNIKKRLSQKAWKSAIGVHHFPHELHTLILILVDSSGPLLNPHGWRYGKRVAASGVSWRVLTVVDMGNVWLPVLGL</sequence>
<gene>
    <name evidence="1" type="ORF">KIPB_003609</name>
</gene>
<reference evidence="1 2" key="1">
    <citation type="journal article" date="2018" name="PLoS ONE">
        <title>The draft genome of Kipferlia bialata reveals reductive genome evolution in fornicate parasites.</title>
        <authorList>
            <person name="Tanifuji G."/>
            <person name="Takabayashi S."/>
            <person name="Kume K."/>
            <person name="Takagi M."/>
            <person name="Nakayama T."/>
            <person name="Kamikawa R."/>
            <person name="Inagaki Y."/>
            <person name="Hashimoto T."/>
        </authorList>
    </citation>
    <scope>NUCLEOTIDE SEQUENCE [LARGE SCALE GENOMIC DNA]</scope>
    <source>
        <strain evidence="1">NY0173</strain>
    </source>
</reference>
<dbReference type="Proteomes" id="UP000265618">
    <property type="component" value="Unassembled WGS sequence"/>
</dbReference>
<organism evidence="1 2">
    <name type="scientific">Kipferlia bialata</name>
    <dbReference type="NCBI Taxonomy" id="797122"/>
    <lineage>
        <taxon>Eukaryota</taxon>
        <taxon>Metamonada</taxon>
        <taxon>Carpediemonas-like organisms</taxon>
        <taxon>Kipferlia</taxon>
    </lineage>
</organism>
<dbReference type="EMBL" id="BDIP01000703">
    <property type="protein sequence ID" value="GIQ82465.1"/>
    <property type="molecule type" value="Genomic_DNA"/>
</dbReference>
<evidence type="ECO:0000313" key="2">
    <source>
        <dbReference type="Proteomes" id="UP000265618"/>
    </source>
</evidence>
<protein>
    <submittedName>
        <fullName evidence="1">Uncharacterized protein</fullName>
    </submittedName>
</protein>
<accession>A0A9K3CUQ2</accession>